<comment type="similarity">
    <text evidence="5">Belongs to the dTDP-4-dehydrorhamnose 3,5-epimerase family.</text>
</comment>
<dbReference type="GO" id="GO:0019305">
    <property type="term" value="P:dTDP-rhamnose biosynthetic process"/>
    <property type="evidence" value="ECO:0007669"/>
    <property type="project" value="UniProtKB-UniRule"/>
</dbReference>
<organism evidence="6 7">
    <name type="scientific">Pseudomonas lactis</name>
    <dbReference type="NCBI Taxonomy" id="1615674"/>
    <lineage>
        <taxon>Bacteria</taxon>
        <taxon>Pseudomonadati</taxon>
        <taxon>Pseudomonadota</taxon>
        <taxon>Gammaproteobacteria</taxon>
        <taxon>Pseudomonadales</taxon>
        <taxon>Pseudomonadaceae</taxon>
        <taxon>Pseudomonas</taxon>
    </lineage>
</organism>
<dbReference type="InterPro" id="IPR000888">
    <property type="entry name" value="RmlC-like"/>
</dbReference>
<evidence type="ECO:0000256" key="1">
    <source>
        <dbReference type="ARBA" id="ARBA00001298"/>
    </source>
</evidence>
<dbReference type="InterPro" id="IPR014710">
    <property type="entry name" value="RmlC-like_jellyroll"/>
</dbReference>
<evidence type="ECO:0000256" key="5">
    <source>
        <dbReference type="RuleBase" id="RU364069"/>
    </source>
</evidence>
<evidence type="ECO:0000256" key="4">
    <source>
        <dbReference type="ARBA" id="ARBA00019595"/>
    </source>
</evidence>
<dbReference type="EC" id="5.1.3.13" evidence="3 5"/>
<dbReference type="GO" id="GO:0000271">
    <property type="term" value="P:polysaccharide biosynthetic process"/>
    <property type="evidence" value="ECO:0007669"/>
    <property type="project" value="TreeGrafter"/>
</dbReference>
<accession>A0A921NIV6</accession>
<comment type="function">
    <text evidence="2 5">Catalyzes the epimerization of the C3' and C5'positions of dTDP-6-deoxy-D-xylo-4-hexulose, forming dTDP-6-deoxy-L-lyxo-4-hexulose.</text>
</comment>
<feature type="non-terminal residue" evidence="6">
    <location>
        <position position="134"/>
    </location>
</feature>
<dbReference type="SUPFAM" id="SSF51182">
    <property type="entry name" value="RmlC-like cupins"/>
    <property type="match status" value="1"/>
</dbReference>
<comment type="subunit">
    <text evidence="5">Homodimer.</text>
</comment>
<comment type="caution">
    <text evidence="6">The sequence shown here is derived from an EMBL/GenBank/DDBJ whole genome shotgun (WGS) entry which is preliminary data.</text>
</comment>
<keyword evidence="5 6" id="KW-0413">Isomerase</keyword>
<comment type="catalytic activity">
    <reaction evidence="1 5">
        <text>dTDP-4-dehydro-6-deoxy-alpha-D-glucose = dTDP-4-dehydro-beta-L-rhamnose</text>
        <dbReference type="Rhea" id="RHEA:16969"/>
        <dbReference type="ChEBI" id="CHEBI:57649"/>
        <dbReference type="ChEBI" id="CHEBI:62830"/>
        <dbReference type="EC" id="5.1.3.13"/>
    </reaction>
</comment>
<gene>
    <name evidence="6" type="primary">rfbC</name>
    <name evidence="6" type="ORF">K8W20_17435</name>
</gene>
<evidence type="ECO:0000313" key="7">
    <source>
        <dbReference type="Proteomes" id="UP000752172"/>
    </source>
</evidence>
<dbReference type="Proteomes" id="UP000752172">
    <property type="component" value="Unassembled WGS sequence"/>
</dbReference>
<protein>
    <recommendedName>
        <fullName evidence="4 5">dTDP-4-dehydrorhamnose 3,5-epimerase</fullName>
        <ecNumber evidence="3 5">5.1.3.13</ecNumber>
    </recommendedName>
    <alternativeName>
        <fullName evidence="5">Thymidine diphospho-4-keto-rhamnose 3,5-epimerase</fullName>
    </alternativeName>
</protein>
<evidence type="ECO:0000256" key="2">
    <source>
        <dbReference type="ARBA" id="ARBA00001997"/>
    </source>
</evidence>
<dbReference type="GO" id="GO:0008830">
    <property type="term" value="F:dTDP-4-dehydrorhamnose 3,5-epimerase activity"/>
    <property type="evidence" value="ECO:0007669"/>
    <property type="project" value="UniProtKB-UniRule"/>
</dbReference>
<evidence type="ECO:0000256" key="3">
    <source>
        <dbReference type="ARBA" id="ARBA00012098"/>
    </source>
</evidence>
<dbReference type="RefSeq" id="WP_278917808.1">
    <property type="nucleotide sequence ID" value="NZ_DYTS01000311.1"/>
</dbReference>
<comment type="pathway">
    <text evidence="5">Carbohydrate biosynthesis; dTDP-L-rhamnose biosynthesis.</text>
</comment>
<dbReference type="CDD" id="cd00438">
    <property type="entry name" value="cupin_RmlC"/>
    <property type="match status" value="1"/>
</dbReference>
<dbReference type="PANTHER" id="PTHR21047:SF2">
    <property type="entry name" value="THYMIDINE DIPHOSPHO-4-KETO-RHAMNOSE 3,5-EPIMERASE"/>
    <property type="match status" value="1"/>
</dbReference>
<dbReference type="InterPro" id="IPR011051">
    <property type="entry name" value="RmlC_Cupin_sf"/>
</dbReference>
<dbReference type="NCBIfam" id="TIGR01221">
    <property type="entry name" value="rmlC"/>
    <property type="match status" value="1"/>
</dbReference>
<sequence length="134" mass="14938">MKLIQTCIPDVVIIEPAVYTDARGWFMESFNQAKFQVALKELGLPVPSAFIQDNHSYSSKGVLRGLHFQCAPHAQGKLVRVVRGSVFDVAVDIRPSSPTYLQWVGAELSGDNNRMMWIPEGFAHGFVALEDHTH</sequence>
<evidence type="ECO:0000313" key="6">
    <source>
        <dbReference type="EMBL" id="HJH20483.1"/>
    </source>
</evidence>
<dbReference type="PANTHER" id="PTHR21047">
    <property type="entry name" value="DTDP-6-DEOXY-D-GLUCOSE-3,5 EPIMERASE"/>
    <property type="match status" value="1"/>
</dbReference>
<dbReference type="AlphaFoldDB" id="A0A921NIV6"/>
<reference evidence="6" key="1">
    <citation type="journal article" date="2021" name="PeerJ">
        <title>Extensive microbial diversity within the chicken gut microbiome revealed by metagenomics and culture.</title>
        <authorList>
            <person name="Gilroy R."/>
            <person name="Ravi A."/>
            <person name="Getino M."/>
            <person name="Pursley I."/>
            <person name="Horton D.L."/>
            <person name="Alikhan N.F."/>
            <person name="Baker D."/>
            <person name="Gharbi K."/>
            <person name="Hall N."/>
            <person name="Watson M."/>
            <person name="Adriaenssens E.M."/>
            <person name="Foster-Nyarko E."/>
            <person name="Jarju S."/>
            <person name="Secka A."/>
            <person name="Antonio M."/>
            <person name="Oren A."/>
            <person name="Chaudhuri R.R."/>
            <person name="La Ragione R."/>
            <person name="Hildebrand F."/>
            <person name="Pallen M.J."/>
        </authorList>
    </citation>
    <scope>NUCLEOTIDE SEQUENCE</scope>
    <source>
        <strain evidence="6">ChiSjej2B20-17149</strain>
    </source>
</reference>
<name>A0A921NIV6_9PSED</name>
<reference evidence="6" key="2">
    <citation type="submission" date="2021-09" db="EMBL/GenBank/DDBJ databases">
        <authorList>
            <person name="Gilroy R."/>
        </authorList>
    </citation>
    <scope>NUCLEOTIDE SEQUENCE</scope>
    <source>
        <strain evidence="6">ChiSjej2B20-17149</strain>
    </source>
</reference>
<dbReference type="Pfam" id="PF00908">
    <property type="entry name" value="dTDP_sugar_isom"/>
    <property type="match status" value="1"/>
</dbReference>
<dbReference type="Gene3D" id="2.60.120.10">
    <property type="entry name" value="Jelly Rolls"/>
    <property type="match status" value="1"/>
</dbReference>
<dbReference type="GO" id="GO:0005829">
    <property type="term" value="C:cytosol"/>
    <property type="evidence" value="ECO:0007669"/>
    <property type="project" value="TreeGrafter"/>
</dbReference>
<dbReference type="EMBL" id="DYTS01000311">
    <property type="protein sequence ID" value="HJH20483.1"/>
    <property type="molecule type" value="Genomic_DNA"/>
</dbReference>
<proteinExistence type="inferred from homology"/>